<gene>
    <name evidence="1" type="ORF">H8Z83_18645</name>
</gene>
<evidence type="ECO:0000313" key="2">
    <source>
        <dbReference type="Proteomes" id="UP000620327"/>
    </source>
</evidence>
<name>A0A923MLU7_9FIRM</name>
<protein>
    <submittedName>
        <fullName evidence="1">Uncharacterized protein</fullName>
    </submittedName>
</protein>
<keyword evidence="2" id="KW-1185">Reference proteome</keyword>
<proteinExistence type="predicted"/>
<accession>A0A923MLU7</accession>
<evidence type="ECO:0000313" key="1">
    <source>
        <dbReference type="EMBL" id="MBC5772291.1"/>
    </source>
</evidence>
<dbReference type="EMBL" id="JACOQI010000054">
    <property type="protein sequence ID" value="MBC5772291.1"/>
    <property type="molecule type" value="Genomic_DNA"/>
</dbReference>
<reference evidence="1" key="1">
    <citation type="submission" date="2020-08" db="EMBL/GenBank/DDBJ databases">
        <title>Genome public.</title>
        <authorList>
            <person name="Liu C."/>
            <person name="Sun Q."/>
        </authorList>
    </citation>
    <scope>NUCLEOTIDE SEQUENCE</scope>
    <source>
        <strain evidence="1">BX15</strain>
    </source>
</reference>
<dbReference type="RefSeq" id="WP_187016405.1">
    <property type="nucleotide sequence ID" value="NZ_JACOQI010000054.1"/>
</dbReference>
<organism evidence="1 2">
    <name type="scientific">Dysosmobacter segnis</name>
    <dbReference type="NCBI Taxonomy" id="2763042"/>
    <lineage>
        <taxon>Bacteria</taxon>
        <taxon>Bacillati</taxon>
        <taxon>Bacillota</taxon>
        <taxon>Clostridia</taxon>
        <taxon>Eubacteriales</taxon>
        <taxon>Oscillospiraceae</taxon>
        <taxon>Dysosmobacter</taxon>
    </lineage>
</organism>
<sequence>MFHLFNSVYVDTERRLDRRYDHITISPTIGYEYVHFDKHETTIGQQLWYSTTLDHLDPVTFKYIFGEALKSDKKTFVYCDNETYLRLYGMLVKCVFPNVDLETFRWILLCKKATFNTTLTKYGVTDNNAFTGVDINTKVIDSLFEYKDMNQAAMTSVVASDPESLSLEWRVARLIATGDVGTLPKTLLNILRRIALANTHDVLDVWGRMITDPANWDYAGCDMQTLLDAPTVFQGAVGFNFTNNPVFLKPGLFELRPSDAWMFGLLEEMIPLLEHCDEGPTAGRSRLVLELLKNGGDWEDPDNCLKNVHTMFRGPKRLALPNRDTGKYDENLLRYLLGRDASDLHECFQEKA</sequence>
<comment type="caution">
    <text evidence="1">The sequence shown here is derived from an EMBL/GenBank/DDBJ whole genome shotgun (WGS) entry which is preliminary data.</text>
</comment>
<dbReference type="AlphaFoldDB" id="A0A923MLU7"/>
<dbReference type="Proteomes" id="UP000620327">
    <property type="component" value="Unassembled WGS sequence"/>
</dbReference>